<dbReference type="InterPro" id="IPR043502">
    <property type="entry name" value="DNA/RNA_pol_sf"/>
</dbReference>
<dbReference type="SUPFAM" id="SSF56672">
    <property type="entry name" value="DNA/RNA polymerases"/>
    <property type="match status" value="1"/>
</dbReference>
<feature type="domain" description="Reverse transcriptase" evidence="2">
    <location>
        <begin position="11"/>
        <end position="289"/>
    </location>
</feature>
<evidence type="ECO:0000256" key="1">
    <source>
        <dbReference type="SAM" id="Phobius"/>
    </source>
</evidence>
<dbReference type="Proteomes" id="UP000447434">
    <property type="component" value="Chromosome 4"/>
</dbReference>
<keyword evidence="3" id="KW-0548">Nucleotidyltransferase</keyword>
<reference evidence="4" key="1">
    <citation type="journal article" date="2020" name="Nat. Commun.">
        <title>Genome sequence of the cluster root forming white lupin.</title>
        <authorList>
            <person name="Hufnagel B."/>
            <person name="Marques A."/>
            <person name="Soriano A."/>
            <person name="Marques L."/>
            <person name="Divol F."/>
            <person name="Doumas P."/>
            <person name="Sallet E."/>
            <person name="Mancinotti D."/>
            <person name="Carrere S."/>
            <person name="Marande W."/>
            <person name="Arribat S."/>
            <person name="Keller J."/>
            <person name="Huneau C."/>
            <person name="Blein T."/>
            <person name="Aime D."/>
            <person name="Laguerre M."/>
            <person name="Taylor J."/>
            <person name="Schubert V."/>
            <person name="Nelson M."/>
            <person name="Geu-Flores F."/>
            <person name="Crespi M."/>
            <person name="Gallardo-Guerrero K."/>
            <person name="Delaux P.-M."/>
            <person name="Salse J."/>
            <person name="Berges H."/>
            <person name="Guyot R."/>
            <person name="Gouzy J."/>
            <person name="Peret B."/>
        </authorList>
    </citation>
    <scope>NUCLEOTIDE SEQUENCE [LARGE SCALE GENOMIC DNA]</scope>
    <source>
        <strain evidence="4">cv. Amiga</strain>
    </source>
</reference>
<keyword evidence="1" id="KW-0812">Transmembrane</keyword>
<evidence type="ECO:0000259" key="2">
    <source>
        <dbReference type="PROSITE" id="PS50878"/>
    </source>
</evidence>
<keyword evidence="4" id="KW-1185">Reference proteome</keyword>
<dbReference type="Pfam" id="PF00078">
    <property type="entry name" value="RVT_1"/>
    <property type="match status" value="1"/>
</dbReference>
<comment type="caution">
    <text evidence="3">The sequence shown here is derived from an EMBL/GenBank/DDBJ whole genome shotgun (WGS) entry which is preliminary data.</text>
</comment>
<dbReference type="AlphaFoldDB" id="A0A6A4QRJ0"/>
<dbReference type="GO" id="GO:0003964">
    <property type="term" value="F:RNA-directed DNA polymerase activity"/>
    <property type="evidence" value="ECO:0007669"/>
    <property type="project" value="UniProtKB-KW"/>
</dbReference>
<evidence type="ECO:0000313" key="4">
    <source>
        <dbReference type="Proteomes" id="UP000447434"/>
    </source>
</evidence>
<dbReference type="PROSITE" id="PS50878">
    <property type="entry name" value="RT_POL"/>
    <property type="match status" value="1"/>
</dbReference>
<sequence>MKDDITHMVCEFHSYGKITKGVNSSFFCLILKKSSPQHMGDYRPISLIGCIYTILAKLLANRLRKVLDKVISHNQFAFLKGRHILDGVIILNEIIHDAKISGKQCSIFKIDFEKAFDSVSWGFLDHMMELLGFCPKWRGWIMECLSTTTTSVLVNGSHTDEIHLKCGLRQGDPLSPFLFLIVDEGLSGLMHQACALGFFSPYKVGSNNIQVSFLQFADDSIIIGDCSDQNFWTIKSTLKLFELSFGLKINFRKCCLYGMNIDDAHTLRLAGFLQCRFSYDFISYLGIPVDVNHNRKTSWSALINRIQLILSSWKSKHISFGGRVILVNAVLSALPIYFLFFYKALSSVVCLIQQIQHNFLWGETDVSRNINWVKWENVCKTKIDGGLRVKDISSFNIAMLDKWKWRLMNEGDSLWCRGLKSKYGHDFHKHSRVTSSSSLRKRFAWVRDLASISPRETGNTNWFWENIFRRIEDGHSTSFWHDIWLGDILIYHIPKTIHH</sequence>
<keyword evidence="3" id="KW-0808">Transferase</keyword>
<protein>
    <submittedName>
        <fullName evidence="3">Putative RNA-directed DNA polymerase</fullName>
    </submittedName>
</protein>
<keyword evidence="1" id="KW-0472">Membrane</keyword>
<keyword evidence="1" id="KW-1133">Transmembrane helix</keyword>
<feature type="transmembrane region" description="Helical" evidence="1">
    <location>
        <begin position="324"/>
        <end position="342"/>
    </location>
</feature>
<dbReference type="InterPro" id="IPR000477">
    <property type="entry name" value="RT_dom"/>
</dbReference>
<dbReference type="PANTHER" id="PTHR33116">
    <property type="entry name" value="REVERSE TRANSCRIPTASE ZINC-BINDING DOMAIN-CONTAINING PROTEIN-RELATED-RELATED"/>
    <property type="match status" value="1"/>
</dbReference>
<proteinExistence type="predicted"/>
<evidence type="ECO:0000313" key="3">
    <source>
        <dbReference type="EMBL" id="KAE9616153.1"/>
    </source>
</evidence>
<dbReference type="EMBL" id="WOCE01000004">
    <property type="protein sequence ID" value="KAE9616153.1"/>
    <property type="molecule type" value="Genomic_DNA"/>
</dbReference>
<gene>
    <name evidence="3" type="ORF">Lalb_Chr04g0262711</name>
</gene>
<keyword evidence="3" id="KW-0695">RNA-directed DNA polymerase</keyword>
<accession>A0A6A4QRJ0</accession>
<dbReference type="OrthoDB" id="1741243at2759"/>
<name>A0A6A4QRJ0_LUPAL</name>
<organism evidence="3 4">
    <name type="scientific">Lupinus albus</name>
    <name type="common">White lupine</name>
    <name type="synonym">Lupinus termis</name>
    <dbReference type="NCBI Taxonomy" id="3870"/>
    <lineage>
        <taxon>Eukaryota</taxon>
        <taxon>Viridiplantae</taxon>
        <taxon>Streptophyta</taxon>
        <taxon>Embryophyta</taxon>
        <taxon>Tracheophyta</taxon>
        <taxon>Spermatophyta</taxon>
        <taxon>Magnoliopsida</taxon>
        <taxon>eudicotyledons</taxon>
        <taxon>Gunneridae</taxon>
        <taxon>Pentapetalae</taxon>
        <taxon>rosids</taxon>
        <taxon>fabids</taxon>
        <taxon>Fabales</taxon>
        <taxon>Fabaceae</taxon>
        <taxon>Papilionoideae</taxon>
        <taxon>50 kb inversion clade</taxon>
        <taxon>genistoids sensu lato</taxon>
        <taxon>core genistoids</taxon>
        <taxon>Genisteae</taxon>
        <taxon>Lupinus</taxon>
    </lineage>
</organism>
<dbReference type="CDD" id="cd01650">
    <property type="entry name" value="RT_nLTR_like"/>
    <property type="match status" value="1"/>
</dbReference>
<dbReference type="PANTHER" id="PTHR33116:SF78">
    <property type="entry name" value="OS12G0587133 PROTEIN"/>
    <property type="match status" value="1"/>
</dbReference>